<sequence>SHQQYKRPLRRPPTRWADVSRYETRTRRHTRIKPPPWTTIARERNEWQTCWVCTTREDGPSKYPSKYTTTVVFHISLTILRHHPIAELPSSLNCHPSQIILTSVIHCTIENSTSCVIYHVLQMLKVRNFQRRRRVLGAGLRCTAGKFIRPAEPSKLRSSVFPTGSPDKSKSVPGYTIVFVQI</sequence>
<reference evidence="3" key="1">
    <citation type="submission" date="2017-02" db="UniProtKB">
        <authorList>
            <consortium name="WormBaseParasite"/>
        </authorList>
    </citation>
    <scope>IDENTIFICATION</scope>
</reference>
<dbReference type="Proteomes" id="UP000267027">
    <property type="component" value="Unassembled WGS sequence"/>
</dbReference>
<reference evidence="1 2" key="2">
    <citation type="submission" date="2018-11" db="EMBL/GenBank/DDBJ databases">
        <authorList>
            <consortium name="Pathogen Informatics"/>
        </authorList>
    </citation>
    <scope>NUCLEOTIDE SEQUENCE [LARGE SCALE GENOMIC DNA]</scope>
    <source>
        <strain evidence="1 2">Costa Rica</strain>
    </source>
</reference>
<evidence type="ECO:0000313" key="2">
    <source>
        <dbReference type="Proteomes" id="UP000267027"/>
    </source>
</evidence>
<dbReference type="AlphaFoldDB" id="A0A0R3PCV7"/>
<protein>
    <submittedName>
        <fullName evidence="3">Ovule protein</fullName>
    </submittedName>
</protein>
<dbReference type="EMBL" id="UYYA01000271">
    <property type="protein sequence ID" value="VDM53283.1"/>
    <property type="molecule type" value="Genomic_DNA"/>
</dbReference>
<accession>A0A0R3PCV7</accession>
<dbReference type="STRING" id="334426.A0A0R3PCV7"/>
<evidence type="ECO:0000313" key="1">
    <source>
        <dbReference type="EMBL" id="VDM53283.1"/>
    </source>
</evidence>
<dbReference type="WBParaSite" id="ACOC_0000169701-mRNA-1">
    <property type="protein sequence ID" value="ACOC_0000169701-mRNA-1"/>
    <property type="gene ID" value="ACOC_0000169701"/>
</dbReference>
<gene>
    <name evidence="1" type="ORF">ACOC_LOCUS1698</name>
</gene>
<keyword evidence="2" id="KW-1185">Reference proteome</keyword>
<proteinExistence type="predicted"/>
<evidence type="ECO:0000313" key="3">
    <source>
        <dbReference type="WBParaSite" id="ACOC_0000169701-mRNA-1"/>
    </source>
</evidence>
<name>A0A0R3PCV7_ANGCS</name>
<dbReference type="OrthoDB" id="5902210at2759"/>
<organism evidence="3">
    <name type="scientific">Angiostrongylus costaricensis</name>
    <name type="common">Nematode worm</name>
    <dbReference type="NCBI Taxonomy" id="334426"/>
    <lineage>
        <taxon>Eukaryota</taxon>
        <taxon>Metazoa</taxon>
        <taxon>Ecdysozoa</taxon>
        <taxon>Nematoda</taxon>
        <taxon>Chromadorea</taxon>
        <taxon>Rhabditida</taxon>
        <taxon>Rhabditina</taxon>
        <taxon>Rhabditomorpha</taxon>
        <taxon>Strongyloidea</taxon>
        <taxon>Metastrongylidae</taxon>
        <taxon>Angiostrongylus</taxon>
    </lineage>
</organism>